<accession>A0A5C5GFZ0</accession>
<gene>
    <name evidence="2" type="ORF">FHY64_06180</name>
</gene>
<name>A0A5C5GFZ0_9RHOB</name>
<organism evidence="2 3">
    <name type="scientific">Pelagovum pacificum</name>
    <dbReference type="NCBI Taxonomy" id="2588711"/>
    <lineage>
        <taxon>Bacteria</taxon>
        <taxon>Pseudomonadati</taxon>
        <taxon>Pseudomonadota</taxon>
        <taxon>Alphaproteobacteria</taxon>
        <taxon>Rhodobacterales</taxon>
        <taxon>Paracoccaceae</taxon>
        <taxon>Pelagovum</taxon>
    </lineage>
</organism>
<protein>
    <submittedName>
        <fullName evidence="2">Uncharacterized protein</fullName>
    </submittedName>
</protein>
<sequence length="181" mass="19632">MILILLALVYVVGLNFMTVGDVAAPAIPEAAPEGQESDRPLDFDIGAGSGDDAAPVPEDQTPTGQFTTATEVRQILEMTKPQWIAVREYDGRDLLYFTQLLSWRCGLWDITYSVNGGPDEVFPMEPCHEGTATPNALTQVEDFLPYATLPLGSVESVSVTITYDDGGTDSASYERPQVLMP</sequence>
<reference evidence="2 3" key="1">
    <citation type="submission" date="2019-06" db="EMBL/GenBank/DDBJ databases">
        <title>Genome of new Rhodobacteraceae sp. SM1903.</title>
        <authorList>
            <person name="Ren X."/>
        </authorList>
    </citation>
    <scope>NUCLEOTIDE SEQUENCE [LARGE SCALE GENOMIC DNA]</scope>
    <source>
        <strain evidence="2 3">SM1903</strain>
    </source>
</reference>
<evidence type="ECO:0000313" key="2">
    <source>
        <dbReference type="EMBL" id="TNY32861.1"/>
    </source>
</evidence>
<dbReference type="AlphaFoldDB" id="A0A5C5GFZ0"/>
<keyword evidence="3" id="KW-1185">Reference proteome</keyword>
<evidence type="ECO:0000313" key="3">
    <source>
        <dbReference type="Proteomes" id="UP000314011"/>
    </source>
</evidence>
<feature type="region of interest" description="Disordered" evidence="1">
    <location>
        <begin position="30"/>
        <end position="63"/>
    </location>
</feature>
<comment type="caution">
    <text evidence="2">The sequence shown here is derived from an EMBL/GenBank/DDBJ whole genome shotgun (WGS) entry which is preliminary data.</text>
</comment>
<proteinExistence type="predicted"/>
<evidence type="ECO:0000256" key="1">
    <source>
        <dbReference type="SAM" id="MobiDB-lite"/>
    </source>
</evidence>
<dbReference type="Proteomes" id="UP000314011">
    <property type="component" value="Unassembled WGS sequence"/>
</dbReference>
<dbReference type="OrthoDB" id="9816009at2"/>
<dbReference type="RefSeq" id="WP_140193545.1">
    <property type="nucleotide sequence ID" value="NZ_CP065915.1"/>
</dbReference>
<dbReference type="EMBL" id="VFFF01000001">
    <property type="protein sequence ID" value="TNY32861.1"/>
    <property type="molecule type" value="Genomic_DNA"/>
</dbReference>